<organism evidence="2 3">
    <name type="scientific">Paraburkholderia rhynchosiae</name>
    <dbReference type="NCBI Taxonomy" id="487049"/>
    <lineage>
        <taxon>Bacteria</taxon>
        <taxon>Pseudomonadati</taxon>
        <taxon>Pseudomonadota</taxon>
        <taxon>Betaproteobacteria</taxon>
        <taxon>Burkholderiales</taxon>
        <taxon>Burkholderiaceae</taxon>
        <taxon>Paraburkholderia</taxon>
    </lineage>
</organism>
<dbReference type="Proteomes" id="UP000235659">
    <property type="component" value="Unassembled WGS sequence"/>
</dbReference>
<evidence type="ECO:0000313" key="3">
    <source>
        <dbReference type="Proteomes" id="UP000235659"/>
    </source>
</evidence>
<keyword evidence="3" id="KW-1185">Reference proteome</keyword>
<accession>A0ABX4UXP8</accession>
<proteinExistence type="predicted"/>
<sequence length="77" mass="8444">MMKKLQTMLRAIDVGGGFKDEPNAGSVASAGSTGEIGTQQRHAANPRPARLRGPWRPERSRRRRLGQATTRAATVFR</sequence>
<reference evidence="2 3" key="1">
    <citation type="submission" date="2018-01" db="EMBL/GenBank/DDBJ databases">
        <title>Whole genome analyses suggest that Burkholderia sensu lato contains two further novel genera in the rhizoxinica-symbiotica group Mycetohabitans gen. nov., and Trinickia gen. nov.: implications for the evolution of diazotrophy and nodulation in the Burkholderiaceae.</title>
        <authorList>
            <person name="Estrada-de los Santos P."/>
            <person name="Palmer M."/>
            <person name="Chavez-Ramirez B."/>
            <person name="Beukes C."/>
            <person name="Steenkamp E.T."/>
            <person name="Hirsch A.M."/>
            <person name="Manyaka P."/>
            <person name="Maluk M."/>
            <person name="Lafos M."/>
            <person name="Crook M."/>
            <person name="Gross E."/>
            <person name="Simon M.F."/>
            <person name="Bueno dos Reis Junior F."/>
            <person name="Poole P.S."/>
            <person name="Venter S.N."/>
            <person name="James E.K."/>
        </authorList>
    </citation>
    <scope>NUCLEOTIDE SEQUENCE [LARGE SCALE GENOMIC DNA]</scope>
    <source>
        <strain evidence="2 3">WSM 3937</strain>
    </source>
</reference>
<comment type="caution">
    <text evidence="2">The sequence shown here is derived from an EMBL/GenBank/DDBJ whole genome shotgun (WGS) entry which is preliminary data.</text>
</comment>
<evidence type="ECO:0000256" key="1">
    <source>
        <dbReference type="SAM" id="MobiDB-lite"/>
    </source>
</evidence>
<feature type="compositionally biased region" description="Polar residues" evidence="1">
    <location>
        <begin position="29"/>
        <end position="42"/>
    </location>
</feature>
<dbReference type="EMBL" id="PNXY01000031">
    <property type="protein sequence ID" value="PMS25128.1"/>
    <property type="molecule type" value="Genomic_DNA"/>
</dbReference>
<evidence type="ECO:0000313" key="2">
    <source>
        <dbReference type="EMBL" id="PMS25128.1"/>
    </source>
</evidence>
<protein>
    <submittedName>
        <fullName evidence="2">Uncharacterized protein</fullName>
    </submittedName>
</protein>
<name>A0ABX4UXP8_9BURK</name>
<feature type="region of interest" description="Disordered" evidence="1">
    <location>
        <begin position="15"/>
        <end position="77"/>
    </location>
</feature>
<gene>
    <name evidence="2" type="ORF">C0Z16_29950</name>
</gene>
<feature type="compositionally biased region" description="Polar residues" evidence="1">
    <location>
        <begin position="67"/>
        <end position="77"/>
    </location>
</feature>